<dbReference type="EMBL" id="GBXM01021006">
    <property type="protein sequence ID" value="JAH87571.1"/>
    <property type="molecule type" value="Transcribed_RNA"/>
</dbReference>
<accession>A0A0E9WB95</accession>
<name>A0A0E9WB95_ANGAN</name>
<proteinExistence type="predicted"/>
<sequence>MRLGPHAFFCDNSSLAMEAILPELFFILLKLRFLCQIGRCKDIGSLSIEYLSNLEGPNDLTFIF</sequence>
<organism evidence="1">
    <name type="scientific">Anguilla anguilla</name>
    <name type="common">European freshwater eel</name>
    <name type="synonym">Muraena anguilla</name>
    <dbReference type="NCBI Taxonomy" id="7936"/>
    <lineage>
        <taxon>Eukaryota</taxon>
        <taxon>Metazoa</taxon>
        <taxon>Chordata</taxon>
        <taxon>Craniata</taxon>
        <taxon>Vertebrata</taxon>
        <taxon>Euteleostomi</taxon>
        <taxon>Actinopterygii</taxon>
        <taxon>Neopterygii</taxon>
        <taxon>Teleostei</taxon>
        <taxon>Anguilliformes</taxon>
        <taxon>Anguillidae</taxon>
        <taxon>Anguilla</taxon>
    </lineage>
</organism>
<protein>
    <submittedName>
        <fullName evidence="1">Uncharacterized protein</fullName>
    </submittedName>
</protein>
<evidence type="ECO:0000313" key="1">
    <source>
        <dbReference type="EMBL" id="JAH87571.1"/>
    </source>
</evidence>
<reference evidence="1" key="1">
    <citation type="submission" date="2014-11" db="EMBL/GenBank/DDBJ databases">
        <authorList>
            <person name="Amaro Gonzalez C."/>
        </authorList>
    </citation>
    <scope>NUCLEOTIDE SEQUENCE</scope>
</reference>
<dbReference type="AlphaFoldDB" id="A0A0E9WB95"/>
<reference evidence="1" key="2">
    <citation type="journal article" date="2015" name="Fish Shellfish Immunol.">
        <title>Early steps in the European eel (Anguilla anguilla)-Vibrio vulnificus interaction in the gills: Role of the RtxA13 toxin.</title>
        <authorList>
            <person name="Callol A."/>
            <person name="Pajuelo D."/>
            <person name="Ebbesson L."/>
            <person name="Teles M."/>
            <person name="MacKenzie S."/>
            <person name="Amaro C."/>
        </authorList>
    </citation>
    <scope>NUCLEOTIDE SEQUENCE</scope>
</reference>